<evidence type="ECO:0008006" key="4">
    <source>
        <dbReference type="Google" id="ProtNLM"/>
    </source>
</evidence>
<name>A0A7X6K518_9MICC</name>
<dbReference type="PROSITE" id="PS51257">
    <property type="entry name" value="PROKAR_LIPOPROTEIN"/>
    <property type="match status" value="1"/>
</dbReference>
<evidence type="ECO:0000313" key="2">
    <source>
        <dbReference type="EMBL" id="NKX55987.1"/>
    </source>
</evidence>
<dbReference type="EMBL" id="JAAZSQ010000018">
    <property type="protein sequence ID" value="NKX55987.1"/>
    <property type="molecule type" value="Genomic_DNA"/>
</dbReference>
<gene>
    <name evidence="2" type="ORF">HGG74_15870</name>
</gene>
<organism evidence="2 3">
    <name type="scientific">Arthrobacter mobilis</name>
    <dbReference type="NCBI Taxonomy" id="2724944"/>
    <lineage>
        <taxon>Bacteria</taxon>
        <taxon>Bacillati</taxon>
        <taxon>Actinomycetota</taxon>
        <taxon>Actinomycetes</taxon>
        <taxon>Micrococcales</taxon>
        <taxon>Micrococcaceae</taxon>
        <taxon>Arthrobacter</taxon>
    </lineage>
</organism>
<reference evidence="2 3" key="1">
    <citation type="submission" date="2020-04" db="EMBL/GenBank/DDBJ databases">
        <title>Arthrobacter sp. nov.</title>
        <authorList>
            <person name="Liu S."/>
        </authorList>
    </citation>
    <scope>NUCLEOTIDE SEQUENCE [LARGE SCALE GENOMIC DNA]</scope>
    <source>
        <strain evidence="2 3">E918</strain>
    </source>
</reference>
<feature type="chain" id="PRO_5038379191" description="Lipoprotein" evidence="1">
    <location>
        <begin position="23"/>
        <end position="115"/>
    </location>
</feature>
<keyword evidence="1" id="KW-0732">Signal</keyword>
<keyword evidence="3" id="KW-1185">Reference proteome</keyword>
<protein>
    <recommendedName>
        <fullName evidence="4">Lipoprotein</fullName>
    </recommendedName>
</protein>
<evidence type="ECO:0000313" key="3">
    <source>
        <dbReference type="Proteomes" id="UP000544090"/>
    </source>
</evidence>
<proteinExistence type="predicted"/>
<sequence>MRRVMLPVTAAAALLLSGCAGSGPDAAEEKIDENTAIAQCGMMTRMLTGEADPTPENIEDLKEVMTTLADEGYGPVKNMAAALLPSFDGDSPLDEADAERLMDEFKAFCKDYTVD</sequence>
<dbReference type="RefSeq" id="WP_168487915.1">
    <property type="nucleotide sequence ID" value="NZ_JAAZSQ010000018.1"/>
</dbReference>
<dbReference type="InterPro" id="IPR036102">
    <property type="entry name" value="OsmC/Ohrsf"/>
</dbReference>
<evidence type="ECO:0000256" key="1">
    <source>
        <dbReference type="SAM" id="SignalP"/>
    </source>
</evidence>
<dbReference type="AlphaFoldDB" id="A0A7X6K518"/>
<feature type="signal peptide" evidence="1">
    <location>
        <begin position="1"/>
        <end position="22"/>
    </location>
</feature>
<accession>A0A7X6K518</accession>
<dbReference type="Proteomes" id="UP000544090">
    <property type="component" value="Unassembled WGS sequence"/>
</dbReference>
<comment type="caution">
    <text evidence="2">The sequence shown here is derived from an EMBL/GenBank/DDBJ whole genome shotgun (WGS) entry which is preliminary data.</text>
</comment>
<dbReference type="SUPFAM" id="SSF82784">
    <property type="entry name" value="OsmC-like"/>
    <property type="match status" value="1"/>
</dbReference>